<dbReference type="OrthoDB" id="194358at2759"/>
<gene>
    <name evidence="5" type="ORF">GSI_02393</name>
</gene>
<dbReference type="InterPro" id="IPR002893">
    <property type="entry name" value="Znf_MYND"/>
</dbReference>
<dbReference type="Proteomes" id="UP000230002">
    <property type="component" value="Unassembled WGS sequence"/>
</dbReference>
<evidence type="ECO:0000313" key="6">
    <source>
        <dbReference type="Proteomes" id="UP000230002"/>
    </source>
</evidence>
<protein>
    <recommendedName>
        <fullName evidence="4">MYND-type domain-containing protein</fullName>
    </recommendedName>
</protein>
<proteinExistence type="predicted"/>
<keyword evidence="1" id="KW-0479">Metal-binding</keyword>
<dbReference type="Pfam" id="PF01753">
    <property type="entry name" value="zf-MYND"/>
    <property type="match status" value="1"/>
</dbReference>
<dbReference type="AlphaFoldDB" id="A0A2G8SPL1"/>
<reference evidence="5 6" key="1">
    <citation type="journal article" date="2015" name="Sci. Rep.">
        <title>Chromosome-level genome map provides insights into diverse defense mechanisms in the medicinal fungus Ganoderma sinense.</title>
        <authorList>
            <person name="Zhu Y."/>
            <person name="Xu J."/>
            <person name="Sun C."/>
            <person name="Zhou S."/>
            <person name="Xu H."/>
            <person name="Nelson D.R."/>
            <person name="Qian J."/>
            <person name="Song J."/>
            <person name="Luo H."/>
            <person name="Xiang L."/>
            <person name="Li Y."/>
            <person name="Xu Z."/>
            <person name="Ji A."/>
            <person name="Wang L."/>
            <person name="Lu S."/>
            <person name="Hayward A."/>
            <person name="Sun W."/>
            <person name="Li X."/>
            <person name="Schwartz D.C."/>
            <person name="Wang Y."/>
            <person name="Chen S."/>
        </authorList>
    </citation>
    <scope>NUCLEOTIDE SEQUENCE [LARGE SCALE GENOMIC DNA]</scope>
    <source>
        <strain evidence="5 6">ZZ0214-1</strain>
    </source>
</reference>
<keyword evidence="6" id="KW-1185">Reference proteome</keyword>
<evidence type="ECO:0000256" key="2">
    <source>
        <dbReference type="ARBA" id="ARBA00022771"/>
    </source>
</evidence>
<organism evidence="5 6">
    <name type="scientific">Ganoderma sinense ZZ0214-1</name>
    <dbReference type="NCBI Taxonomy" id="1077348"/>
    <lineage>
        <taxon>Eukaryota</taxon>
        <taxon>Fungi</taxon>
        <taxon>Dikarya</taxon>
        <taxon>Basidiomycota</taxon>
        <taxon>Agaricomycotina</taxon>
        <taxon>Agaricomycetes</taxon>
        <taxon>Polyporales</taxon>
        <taxon>Polyporaceae</taxon>
        <taxon>Ganoderma</taxon>
    </lineage>
</organism>
<evidence type="ECO:0000256" key="1">
    <source>
        <dbReference type="ARBA" id="ARBA00022723"/>
    </source>
</evidence>
<comment type="caution">
    <text evidence="5">The sequence shown here is derived from an EMBL/GenBank/DDBJ whole genome shotgun (WGS) entry which is preliminary data.</text>
</comment>
<keyword evidence="2" id="KW-0863">Zinc-finger</keyword>
<dbReference type="GO" id="GO:0008270">
    <property type="term" value="F:zinc ion binding"/>
    <property type="evidence" value="ECO:0007669"/>
    <property type="project" value="UniProtKB-KW"/>
</dbReference>
<evidence type="ECO:0000259" key="4">
    <source>
        <dbReference type="Pfam" id="PF01753"/>
    </source>
</evidence>
<feature type="domain" description="MYND-type" evidence="4">
    <location>
        <begin position="163"/>
        <end position="192"/>
    </location>
</feature>
<name>A0A2G8SPL1_9APHY</name>
<keyword evidence="3" id="KW-0862">Zinc</keyword>
<dbReference type="EMBL" id="AYKW01000003">
    <property type="protein sequence ID" value="PIL35663.1"/>
    <property type="molecule type" value="Genomic_DNA"/>
</dbReference>
<evidence type="ECO:0000256" key="3">
    <source>
        <dbReference type="ARBA" id="ARBA00022833"/>
    </source>
</evidence>
<sequence length="559" mass="62593">MRPEVAARHRSVRAPKYLVRPWFAAALGKDQATVTKWHNHYYVNVRFADPIFYHGQRHGLGAWISLSSSMDCELSTLAYPMCPQNDGDIQLYLSDAEADPATSLQYKAHASSLLTLQVLVQNRRKDGRPTIIFGAQSELITSAEAIDETHWGSPRLARNGERMVKFPVYSSVRYCGTACQTADYLEGHQQECLGFYDPPFTTVFLTTPIGQARYAVDPLFGRGDRDGICVWLSVRGAIDCALSQLVYPLRPQSDGAETRGQLRRAEADAATSLKYRVHANSLLTLVQNRRKDGRSAILFGAQSQVIVCADGVDGVLRGSPGQDVERFAKFKVFTGTPDEMEVGALGIAHDPWDMSPRMYVKNFNGTELHPDNPLPPAIHNEPRGIFELHPGEYVLLHLQFRVGDGRNAGINKDFTALSNLFGLALPLRSPWNPNHDPAALDADLDARFWEDGAFRIGLLAELDRDAIKAYYRDYLYDGEFAHIESHYGRTHLKMWEQRSRDAGIMGLQEYRRTRGATQRGFDLHQEQLRRAGASSEDQGDSMVSLLQRMAAGEMCTSER</sequence>
<accession>A0A2G8SPL1</accession>
<dbReference type="STRING" id="1077348.A0A2G8SPL1"/>
<evidence type="ECO:0000313" key="5">
    <source>
        <dbReference type="EMBL" id="PIL35663.1"/>
    </source>
</evidence>